<evidence type="ECO:0000256" key="6">
    <source>
        <dbReference type="ARBA" id="ARBA00023014"/>
    </source>
</evidence>
<dbReference type="GO" id="GO:0097506">
    <property type="term" value="F:deaminated base DNA N-glycosylase activity"/>
    <property type="evidence" value="ECO:0007669"/>
    <property type="project" value="UniProtKB-ARBA"/>
</dbReference>
<dbReference type="SMART" id="SM00987">
    <property type="entry name" value="UreE_C"/>
    <property type="match status" value="1"/>
</dbReference>
<dbReference type="PANTHER" id="PTHR33693:SF1">
    <property type="entry name" value="TYPE-4 URACIL-DNA GLYCOSYLASE"/>
    <property type="match status" value="1"/>
</dbReference>
<dbReference type="InterPro" id="IPR005122">
    <property type="entry name" value="Uracil-DNA_glycosylase-like"/>
</dbReference>
<dbReference type="GO" id="GO:0006281">
    <property type="term" value="P:DNA repair"/>
    <property type="evidence" value="ECO:0007669"/>
    <property type="project" value="UniProtKB-KW"/>
</dbReference>
<dbReference type="RefSeq" id="WP_093426749.1">
    <property type="nucleotide sequence ID" value="NZ_FOMJ01000001.1"/>
</dbReference>
<keyword evidence="1" id="KW-0004">4Fe-4S</keyword>
<dbReference type="Proteomes" id="UP000198611">
    <property type="component" value="Unassembled WGS sequence"/>
</dbReference>
<evidence type="ECO:0000256" key="1">
    <source>
        <dbReference type="ARBA" id="ARBA00022485"/>
    </source>
</evidence>
<evidence type="ECO:0000256" key="4">
    <source>
        <dbReference type="ARBA" id="ARBA00022801"/>
    </source>
</evidence>
<sequence>MPDASDPQTCRRCRLAEGRSRVVLPDGARGGVMAVGEAPGAEEDQHGVGFFGLAGRNLDAAFAEAGVARTGYARANVVRCRPPENRSPRADEVAACSEWLLEAIEAFEPRVLLAVGRTAADHLLGIGRGKYLWAVEDSVSRVEREIMGEGVGEVDLHGPTGLPVVMMPHTSPLAWNRAYADRQGRCPRIRSLGERAVRAAVELAHECRGYERREVEND</sequence>
<dbReference type="STRING" id="1123397.SAMN05660831_00046"/>
<evidence type="ECO:0000256" key="3">
    <source>
        <dbReference type="ARBA" id="ARBA00022763"/>
    </source>
</evidence>
<dbReference type="OrthoDB" id="5296548at2"/>
<dbReference type="PANTHER" id="PTHR33693">
    <property type="entry name" value="TYPE-5 URACIL-DNA GLYCOSYLASE"/>
    <property type="match status" value="1"/>
</dbReference>
<evidence type="ECO:0000256" key="2">
    <source>
        <dbReference type="ARBA" id="ARBA00022723"/>
    </source>
</evidence>
<keyword evidence="6" id="KW-0411">Iron-sulfur</keyword>
<keyword evidence="2" id="KW-0479">Metal-binding</keyword>
<evidence type="ECO:0000259" key="8">
    <source>
        <dbReference type="SMART" id="SM00986"/>
    </source>
</evidence>
<protein>
    <submittedName>
        <fullName evidence="9">Uracil-DNA glycosylase, family 4</fullName>
    </submittedName>
</protein>
<evidence type="ECO:0000256" key="5">
    <source>
        <dbReference type="ARBA" id="ARBA00023004"/>
    </source>
</evidence>
<reference evidence="9 10" key="1">
    <citation type="submission" date="2016-10" db="EMBL/GenBank/DDBJ databases">
        <authorList>
            <person name="de Groot N.N."/>
        </authorList>
    </citation>
    <scope>NUCLEOTIDE SEQUENCE [LARGE SCALE GENOMIC DNA]</scope>
    <source>
        <strain evidence="9 10">HL3</strain>
    </source>
</reference>
<dbReference type="InterPro" id="IPR051536">
    <property type="entry name" value="UDG_Type-4/5"/>
</dbReference>
<dbReference type="AlphaFoldDB" id="A0A1I1NAY1"/>
<feature type="domain" description="Uracil-DNA glycosylase-like" evidence="8">
    <location>
        <begin position="24"/>
        <end position="190"/>
    </location>
</feature>
<dbReference type="SMART" id="SM00986">
    <property type="entry name" value="UDG"/>
    <property type="match status" value="1"/>
</dbReference>
<keyword evidence="7" id="KW-0234">DNA repair</keyword>
<dbReference type="Pfam" id="PF03167">
    <property type="entry name" value="UDG"/>
    <property type="match status" value="1"/>
</dbReference>
<proteinExistence type="predicted"/>
<evidence type="ECO:0000256" key="7">
    <source>
        <dbReference type="ARBA" id="ARBA00023204"/>
    </source>
</evidence>
<keyword evidence="3" id="KW-0227">DNA damage</keyword>
<keyword evidence="10" id="KW-1185">Reference proteome</keyword>
<organism evidence="9 10">
    <name type="scientific">Thiohalospira halophila DSM 15071</name>
    <dbReference type="NCBI Taxonomy" id="1123397"/>
    <lineage>
        <taxon>Bacteria</taxon>
        <taxon>Pseudomonadati</taxon>
        <taxon>Pseudomonadota</taxon>
        <taxon>Gammaproteobacteria</taxon>
        <taxon>Thiohalospirales</taxon>
        <taxon>Thiohalospiraceae</taxon>
        <taxon>Thiohalospira</taxon>
    </lineage>
</organism>
<accession>A0A1I1NAY1</accession>
<dbReference type="InterPro" id="IPR036895">
    <property type="entry name" value="Uracil-DNA_glycosylase-like_sf"/>
</dbReference>
<gene>
    <name evidence="9" type="ORF">SAMN05660831_00046</name>
</gene>
<dbReference type="EMBL" id="FOMJ01000001">
    <property type="protein sequence ID" value="SFC90890.1"/>
    <property type="molecule type" value="Genomic_DNA"/>
</dbReference>
<evidence type="ECO:0000313" key="9">
    <source>
        <dbReference type="EMBL" id="SFC90890.1"/>
    </source>
</evidence>
<dbReference type="Gene3D" id="3.40.470.10">
    <property type="entry name" value="Uracil-DNA glycosylase-like domain"/>
    <property type="match status" value="1"/>
</dbReference>
<keyword evidence="4" id="KW-0378">Hydrolase</keyword>
<dbReference type="GO" id="GO:0051539">
    <property type="term" value="F:4 iron, 4 sulfur cluster binding"/>
    <property type="evidence" value="ECO:0007669"/>
    <property type="project" value="UniProtKB-KW"/>
</dbReference>
<keyword evidence="5" id="KW-0408">Iron</keyword>
<name>A0A1I1NAY1_9GAMM</name>
<dbReference type="CDD" id="cd10030">
    <property type="entry name" value="UDG-F4_TTUDGA_SPO1dp_like"/>
    <property type="match status" value="1"/>
</dbReference>
<dbReference type="GO" id="GO:0046872">
    <property type="term" value="F:metal ion binding"/>
    <property type="evidence" value="ECO:0007669"/>
    <property type="project" value="UniProtKB-KW"/>
</dbReference>
<evidence type="ECO:0000313" key="10">
    <source>
        <dbReference type="Proteomes" id="UP000198611"/>
    </source>
</evidence>
<dbReference type="SUPFAM" id="SSF52141">
    <property type="entry name" value="Uracil-DNA glycosylase-like"/>
    <property type="match status" value="1"/>
</dbReference>